<evidence type="ECO:0000313" key="5">
    <source>
        <dbReference type="Proteomes" id="UP000663940"/>
    </source>
</evidence>
<dbReference type="Proteomes" id="UP000663940">
    <property type="component" value="Chromosome"/>
</dbReference>
<organism evidence="2 4">
    <name type="scientific">Mucilaginibacter rubeus</name>
    <dbReference type="NCBI Taxonomy" id="2027860"/>
    <lineage>
        <taxon>Bacteria</taxon>
        <taxon>Pseudomonadati</taxon>
        <taxon>Bacteroidota</taxon>
        <taxon>Sphingobacteriia</taxon>
        <taxon>Sphingobacteriales</taxon>
        <taxon>Sphingobacteriaceae</taxon>
        <taxon>Mucilaginibacter</taxon>
    </lineage>
</organism>
<keyword evidence="5" id="KW-1185">Reference proteome</keyword>
<dbReference type="EMBL" id="CP071880">
    <property type="protein sequence ID" value="QTE47542.1"/>
    <property type="molecule type" value="Genomic_DNA"/>
</dbReference>
<dbReference type="Proteomes" id="UP000250557">
    <property type="component" value="Chromosome"/>
</dbReference>
<feature type="chain" id="PRO_5042024598" evidence="1">
    <location>
        <begin position="21"/>
        <end position="260"/>
    </location>
</feature>
<gene>
    <name evidence="2" type="ORF">DIU31_009240</name>
    <name evidence="3" type="ORF">J3L21_18405</name>
</gene>
<sequence>MKQLFILSVLVCLFIFKANAQEEINDKAIIHQEQRMVYLQWDQNKFDPKAGFLSLNPYYWLIWGFFYPNYHKTDLRPLSATGPQTQRLALVGTQNSIDNKYKLQSDTVRNTALSQIASQSGLLSDTDPLWLLYYNQQFKPLLNFSAASLLGALPTEVSAKLVTEGTYNWYTNELSMLQQRLNGARTTDMDRGSRIMAYYRMLKEYERLAGVWNIRISAAQKDIQMVSQQHRIKTAAVNPGPWSPQTDVQIANKVLQHAKY</sequence>
<reference evidence="3 5" key="2">
    <citation type="submission" date="2021-03" db="EMBL/GenBank/DDBJ databases">
        <title>Mucilaginibacter strains isolated from gold and copper mining confer multi heavy-metal resistance.</title>
        <authorList>
            <person name="Li Y."/>
        </authorList>
    </citation>
    <scope>NUCLEOTIDE SEQUENCE [LARGE SCALE GENOMIC DNA]</scope>
    <source>
        <strain evidence="3 5">P2-4</strain>
    </source>
</reference>
<name>A0AAE6JDM2_9SPHI</name>
<evidence type="ECO:0000256" key="1">
    <source>
        <dbReference type="SAM" id="SignalP"/>
    </source>
</evidence>
<dbReference type="AlphaFoldDB" id="A0AAE6JDM2"/>
<keyword evidence="1" id="KW-0732">Signal</keyword>
<evidence type="ECO:0000313" key="3">
    <source>
        <dbReference type="EMBL" id="QTE47542.1"/>
    </source>
</evidence>
<reference evidence="2 4" key="1">
    <citation type="submission" date="2019-08" db="EMBL/GenBank/DDBJ databases">
        <title>Comparative genome analysis confer to the adaptation heavy metal polluted environment.</title>
        <authorList>
            <person name="Li Y."/>
        </authorList>
    </citation>
    <scope>NUCLEOTIDE SEQUENCE [LARGE SCALE GENOMIC DNA]</scope>
    <source>
        <strain evidence="2 4">P2</strain>
    </source>
</reference>
<dbReference type="EMBL" id="CP043451">
    <property type="protein sequence ID" value="QEM03688.1"/>
    <property type="molecule type" value="Genomic_DNA"/>
</dbReference>
<protein>
    <submittedName>
        <fullName evidence="2">Uncharacterized protein</fullName>
    </submittedName>
</protein>
<evidence type="ECO:0000313" key="2">
    <source>
        <dbReference type="EMBL" id="QEM03688.1"/>
    </source>
</evidence>
<feature type="signal peptide" evidence="1">
    <location>
        <begin position="1"/>
        <end position="20"/>
    </location>
</feature>
<dbReference type="RefSeq" id="WP_112652478.1">
    <property type="nucleotide sequence ID" value="NZ_CP043451.1"/>
</dbReference>
<evidence type="ECO:0000313" key="4">
    <source>
        <dbReference type="Proteomes" id="UP000250557"/>
    </source>
</evidence>
<proteinExistence type="predicted"/>
<accession>A0AAE6JDM2</accession>